<dbReference type="Proteomes" id="UP000807469">
    <property type="component" value="Unassembled WGS sequence"/>
</dbReference>
<comment type="caution">
    <text evidence="1">The sequence shown here is derived from an EMBL/GenBank/DDBJ whole genome shotgun (WGS) entry which is preliminary data.</text>
</comment>
<protein>
    <submittedName>
        <fullName evidence="1">Uncharacterized protein</fullName>
    </submittedName>
</protein>
<gene>
    <name evidence="1" type="ORF">BDN70DRAFT_917507</name>
</gene>
<evidence type="ECO:0000313" key="1">
    <source>
        <dbReference type="EMBL" id="KAF9484687.1"/>
    </source>
</evidence>
<evidence type="ECO:0000313" key="2">
    <source>
        <dbReference type="Proteomes" id="UP000807469"/>
    </source>
</evidence>
<dbReference type="AlphaFoldDB" id="A0A9P6CZ15"/>
<sequence length="199" mass="21433">MIKNGLPVEDDAGWALLPCSSSDLDLVAGTRLVTGESLAAVKAKTVGGVGERLEMRASSRAERAGGGVDEMSREGLVCVGDSMVVLYCGDGSGEQGGVWDEQDDDEMGVVDVEEISQLAMTSISEYSYQFPCTKVQSASPAYAAKISRNSNHGTMRKRRYRVYIDEVEERNQKNEQNTLPQVSLTFKALGGCVKADPRA</sequence>
<proteinExistence type="predicted"/>
<accession>A0A9P6CZ15</accession>
<organism evidence="1 2">
    <name type="scientific">Pholiota conissans</name>
    <dbReference type="NCBI Taxonomy" id="109636"/>
    <lineage>
        <taxon>Eukaryota</taxon>
        <taxon>Fungi</taxon>
        <taxon>Dikarya</taxon>
        <taxon>Basidiomycota</taxon>
        <taxon>Agaricomycotina</taxon>
        <taxon>Agaricomycetes</taxon>
        <taxon>Agaricomycetidae</taxon>
        <taxon>Agaricales</taxon>
        <taxon>Agaricineae</taxon>
        <taxon>Strophariaceae</taxon>
        <taxon>Pholiota</taxon>
    </lineage>
</organism>
<name>A0A9P6CZ15_9AGAR</name>
<dbReference type="EMBL" id="MU155141">
    <property type="protein sequence ID" value="KAF9484687.1"/>
    <property type="molecule type" value="Genomic_DNA"/>
</dbReference>
<keyword evidence="2" id="KW-1185">Reference proteome</keyword>
<reference evidence="1" key="1">
    <citation type="submission" date="2020-11" db="EMBL/GenBank/DDBJ databases">
        <authorList>
            <consortium name="DOE Joint Genome Institute"/>
            <person name="Ahrendt S."/>
            <person name="Riley R."/>
            <person name="Andreopoulos W."/>
            <person name="Labutti K."/>
            <person name="Pangilinan J."/>
            <person name="Ruiz-Duenas F.J."/>
            <person name="Barrasa J.M."/>
            <person name="Sanchez-Garcia M."/>
            <person name="Camarero S."/>
            <person name="Miyauchi S."/>
            <person name="Serrano A."/>
            <person name="Linde D."/>
            <person name="Babiker R."/>
            <person name="Drula E."/>
            <person name="Ayuso-Fernandez I."/>
            <person name="Pacheco R."/>
            <person name="Padilla G."/>
            <person name="Ferreira P."/>
            <person name="Barriuso J."/>
            <person name="Kellner H."/>
            <person name="Castanera R."/>
            <person name="Alfaro M."/>
            <person name="Ramirez L."/>
            <person name="Pisabarro A.G."/>
            <person name="Kuo A."/>
            <person name="Tritt A."/>
            <person name="Lipzen A."/>
            <person name="He G."/>
            <person name="Yan M."/>
            <person name="Ng V."/>
            <person name="Cullen D."/>
            <person name="Martin F."/>
            <person name="Rosso M.-N."/>
            <person name="Henrissat B."/>
            <person name="Hibbett D."/>
            <person name="Martinez A.T."/>
            <person name="Grigoriev I.V."/>
        </authorList>
    </citation>
    <scope>NUCLEOTIDE SEQUENCE</scope>
    <source>
        <strain evidence="1">CIRM-BRFM 674</strain>
    </source>
</reference>